<feature type="transmembrane region" description="Helical" evidence="6">
    <location>
        <begin position="12"/>
        <end position="34"/>
    </location>
</feature>
<dbReference type="Proteomes" id="UP000215405">
    <property type="component" value="Unassembled WGS sequence"/>
</dbReference>
<evidence type="ECO:0000259" key="7">
    <source>
        <dbReference type="Pfam" id="PF00892"/>
    </source>
</evidence>
<organism evidence="8 9">
    <name type="scientific">Notoacmeibacter marinus</name>
    <dbReference type="NCBI Taxonomy" id="1876515"/>
    <lineage>
        <taxon>Bacteria</taxon>
        <taxon>Pseudomonadati</taxon>
        <taxon>Pseudomonadota</taxon>
        <taxon>Alphaproteobacteria</taxon>
        <taxon>Hyphomicrobiales</taxon>
        <taxon>Notoacmeibacteraceae</taxon>
        <taxon>Notoacmeibacter</taxon>
    </lineage>
</organism>
<dbReference type="RefSeq" id="WP_094075735.1">
    <property type="nucleotide sequence ID" value="NZ_NBYO01000001.1"/>
</dbReference>
<evidence type="ECO:0000256" key="2">
    <source>
        <dbReference type="ARBA" id="ARBA00009853"/>
    </source>
</evidence>
<feature type="transmembrane region" description="Helical" evidence="6">
    <location>
        <begin position="215"/>
        <end position="233"/>
    </location>
</feature>
<dbReference type="InterPro" id="IPR000620">
    <property type="entry name" value="EamA_dom"/>
</dbReference>
<name>A0A231V0M7_9HYPH</name>
<feature type="transmembrane region" description="Helical" evidence="6">
    <location>
        <begin position="101"/>
        <end position="123"/>
    </location>
</feature>
<feature type="transmembrane region" description="Helical" evidence="6">
    <location>
        <begin position="156"/>
        <end position="174"/>
    </location>
</feature>
<dbReference type="GO" id="GO:0016020">
    <property type="term" value="C:membrane"/>
    <property type="evidence" value="ECO:0007669"/>
    <property type="project" value="UniProtKB-SubCell"/>
</dbReference>
<accession>A0A231V0M7</accession>
<evidence type="ECO:0000256" key="4">
    <source>
        <dbReference type="ARBA" id="ARBA00022989"/>
    </source>
</evidence>
<dbReference type="AlphaFoldDB" id="A0A231V0M7"/>
<dbReference type="Pfam" id="PF00892">
    <property type="entry name" value="EamA"/>
    <property type="match status" value="1"/>
</dbReference>
<evidence type="ECO:0000256" key="6">
    <source>
        <dbReference type="SAM" id="Phobius"/>
    </source>
</evidence>
<comment type="caution">
    <text evidence="8">The sequence shown here is derived from an EMBL/GenBank/DDBJ whole genome shotgun (WGS) entry which is preliminary data.</text>
</comment>
<dbReference type="PANTHER" id="PTHR22911">
    <property type="entry name" value="ACYL-MALONYL CONDENSING ENZYME-RELATED"/>
    <property type="match status" value="1"/>
</dbReference>
<keyword evidence="3 6" id="KW-0812">Transmembrane</keyword>
<evidence type="ECO:0000256" key="1">
    <source>
        <dbReference type="ARBA" id="ARBA00004141"/>
    </source>
</evidence>
<feature type="transmembrane region" description="Helical" evidence="6">
    <location>
        <begin position="186"/>
        <end position="203"/>
    </location>
</feature>
<feature type="transmembrane region" description="Helical" evidence="6">
    <location>
        <begin position="254"/>
        <end position="286"/>
    </location>
</feature>
<keyword evidence="4 6" id="KW-1133">Transmembrane helix</keyword>
<protein>
    <submittedName>
        <fullName evidence="8">EamA family transporter</fullName>
    </submittedName>
</protein>
<dbReference type="InterPro" id="IPR037185">
    <property type="entry name" value="EmrE-like"/>
</dbReference>
<comment type="subcellular location">
    <subcellularLocation>
        <location evidence="1">Membrane</location>
        <topology evidence="1">Multi-pass membrane protein</topology>
    </subcellularLocation>
</comment>
<dbReference type="EMBL" id="NBYO01000001">
    <property type="protein sequence ID" value="OXT01765.1"/>
    <property type="molecule type" value="Genomic_DNA"/>
</dbReference>
<evidence type="ECO:0000313" key="9">
    <source>
        <dbReference type="Proteomes" id="UP000215405"/>
    </source>
</evidence>
<sequence length="298" mass="31894">MTRLLSRLDPAIAGPLLIILAGALFALVNTLLQYGAMVQGIAPSRLAFWQYLIAFLCTVPLLFGKGRSVLRTQQLPMHVLRVATAAAGVQLWAMSLAHVPIWQAIALIMLSPFFVTLGAHLFLKEVATLERWAAVTVGFAGGMIILAPWSDGFSAYALYPVGAALLWAISSLLTKRMTRTENARTLTVYLLLLLTPLNGLIAFRDGLALDTGSAGLILFAAGVLTALAQYALARSYSIADAAYLQPFDHVKLPLNVGLGLAAFGFVPPGSMWVGSLLIVGASFFLLQREAKLDAIKAD</sequence>
<evidence type="ECO:0000256" key="5">
    <source>
        <dbReference type="ARBA" id="ARBA00023136"/>
    </source>
</evidence>
<reference evidence="9" key="1">
    <citation type="journal article" date="2017" name="Int. J. Syst. Evol. Microbiol.">
        <title>Notoacmeibacter marinus gen. nov., sp. nov., isolated from the gut of a limpet and proposal of Notoacmeibacteraceae fam. nov. in the order Rhizobiales of the class Alphaproteobacteria.</title>
        <authorList>
            <person name="Huang Z."/>
            <person name="Guo F."/>
            <person name="Lai Q."/>
        </authorList>
    </citation>
    <scope>NUCLEOTIDE SEQUENCE [LARGE SCALE GENOMIC DNA]</scope>
    <source>
        <strain evidence="9">XMTR2A4</strain>
    </source>
</reference>
<keyword evidence="5 6" id="KW-0472">Membrane</keyword>
<feature type="domain" description="EamA" evidence="7">
    <location>
        <begin position="14"/>
        <end position="146"/>
    </location>
</feature>
<evidence type="ECO:0000256" key="3">
    <source>
        <dbReference type="ARBA" id="ARBA00022692"/>
    </source>
</evidence>
<dbReference type="PANTHER" id="PTHR22911:SF6">
    <property type="entry name" value="SOLUTE CARRIER FAMILY 35 MEMBER G1"/>
    <property type="match status" value="1"/>
</dbReference>
<feature type="transmembrane region" description="Helical" evidence="6">
    <location>
        <begin position="46"/>
        <end position="63"/>
    </location>
</feature>
<comment type="similarity">
    <text evidence="2">Belongs to the drug/metabolite transporter (DMT) superfamily. 10 TMS drug/metabolite exporter (DME) (TC 2.A.7.3) family.</text>
</comment>
<keyword evidence="9" id="KW-1185">Reference proteome</keyword>
<proteinExistence type="inferred from homology"/>
<dbReference type="SUPFAM" id="SSF103481">
    <property type="entry name" value="Multidrug resistance efflux transporter EmrE"/>
    <property type="match status" value="1"/>
</dbReference>
<feature type="transmembrane region" description="Helical" evidence="6">
    <location>
        <begin position="75"/>
        <end position="95"/>
    </location>
</feature>
<evidence type="ECO:0000313" key="8">
    <source>
        <dbReference type="EMBL" id="OXT01765.1"/>
    </source>
</evidence>
<feature type="transmembrane region" description="Helical" evidence="6">
    <location>
        <begin position="132"/>
        <end position="150"/>
    </location>
</feature>
<gene>
    <name evidence="8" type="ORF">B7H23_02060</name>
</gene>